<accession>A0A6J7KYT6</accession>
<evidence type="ECO:0000313" key="2">
    <source>
        <dbReference type="EMBL" id="CAB4960870.1"/>
    </source>
</evidence>
<proteinExistence type="predicted"/>
<feature type="compositionally biased region" description="Polar residues" evidence="1">
    <location>
        <begin position="43"/>
        <end position="75"/>
    </location>
</feature>
<reference evidence="2" key="1">
    <citation type="submission" date="2020-05" db="EMBL/GenBank/DDBJ databases">
        <authorList>
            <person name="Chiriac C."/>
            <person name="Salcher M."/>
            <person name="Ghai R."/>
            <person name="Kavagutti S V."/>
        </authorList>
    </citation>
    <scope>NUCLEOTIDE SEQUENCE</scope>
</reference>
<gene>
    <name evidence="2" type="ORF">UFOPK3564_04053</name>
</gene>
<feature type="region of interest" description="Disordered" evidence="1">
    <location>
        <begin position="41"/>
        <end position="75"/>
    </location>
</feature>
<evidence type="ECO:0000256" key="1">
    <source>
        <dbReference type="SAM" id="MobiDB-lite"/>
    </source>
</evidence>
<organism evidence="2">
    <name type="scientific">freshwater metagenome</name>
    <dbReference type="NCBI Taxonomy" id="449393"/>
    <lineage>
        <taxon>unclassified sequences</taxon>
        <taxon>metagenomes</taxon>
        <taxon>ecological metagenomes</taxon>
    </lineage>
</organism>
<sequence length="75" mass="8430">MPSPVQIRPFVVGLNACPTPPVARIVDLALKVRISPVRMFRATQPTQRPESSRSSEVLNHSSNRSTRSWYFMSCS</sequence>
<dbReference type="EMBL" id="CAFBMK010000486">
    <property type="protein sequence ID" value="CAB4960870.1"/>
    <property type="molecule type" value="Genomic_DNA"/>
</dbReference>
<dbReference type="AlphaFoldDB" id="A0A6J7KYT6"/>
<protein>
    <submittedName>
        <fullName evidence="2">Unannotated protein</fullName>
    </submittedName>
</protein>
<name>A0A6J7KYT6_9ZZZZ</name>